<keyword evidence="3" id="KW-1185">Reference proteome</keyword>
<dbReference type="EMBL" id="CAKOGL010000018">
    <property type="protein sequence ID" value="CAH2097658.1"/>
    <property type="molecule type" value="Genomic_DNA"/>
</dbReference>
<protein>
    <submittedName>
        <fullName evidence="2">Uncharacterized protein</fullName>
    </submittedName>
</protein>
<feature type="region of interest" description="Disordered" evidence="1">
    <location>
        <begin position="55"/>
        <end position="105"/>
    </location>
</feature>
<reference evidence="2" key="1">
    <citation type="submission" date="2022-03" db="EMBL/GenBank/DDBJ databases">
        <authorList>
            <person name="Tunstrom K."/>
        </authorList>
    </citation>
    <scope>NUCLEOTIDE SEQUENCE</scope>
</reference>
<dbReference type="Proteomes" id="UP001153954">
    <property type="component" value="Unassembled WGS sequence"/>
</dbReference>
<organism evidence="2 3">
    <name type="scientific">Euphydryas editha</name>
    <name type="common">Edith's checkerspot</name>
    <dbReference type="NCBI Taxonomy" id="104508"/>
    <lineage>
        <taxon>Eukaryota</taxon>
        <taxon>Metazoa</taxon>
        <taxon>Ecdysozoa</taxon>
        <taxon>Arthropoda</taxon>
        <taxon>Hexapoda</taxon>
        <taxon>Insecta</taxon>
        <taxon>Pterygota</taxon>
        <taxon>Neoptera</taxon>
        <taxon>Endopterygota</taxon>
        <taxon>Lepidoptera</taxon>
        <taxon>Glossata</taxon>
        <taxon>Ditrysia</taxon>
        <taxon>Papilionoidea</taxon>
        <taxon>Nymphalidae</taxon>
        <taxon>Nymphalinae</taxon>
        <taxon>Euphydryas</taxon>
    </lineage>
</organism>
<comment type="caution">
    <text evidence="2">The sequence shown here is derived from an EMBL/GenBank/DDBJ whole genome shotgun (WGS) entry which is preliminary data.</text>
</comment>
<gene>
    <name evidence="2" type="ORF">EEDITHA_LOCUS12856</name>
</gene>
<accession>A0AAU9UEQ3</accession>
<name>A0AAU9UEQ3_EUPED</name>
<proteinExistence type="predicted"/>
<feature type="compositionally biased region" description="Basic and acidic residues" evidence="1">
    <location>
        <begin position="243"/>
        <end position="256"/>
    </location>
</feature>
<evidence type="ECO:0000313" key="3">
    <source>
        <dbReference type="Proteomes" id="UP001153954"/>
    </source>
</evidence>
<feature type="region of interest" description="Disordered" evidence="1">
    <location>
        <begin position="234"/>
        <end position="256"/>
    </location>
</feature>
<feature type="region of interest" description="Disordered" evidence="1">
    <location>
        <begin position="194"/>
        <end position="221"/>
    </location>
</feature>
<sequence>MEEKLDPNDEELKKIAEKAANLVDVPEIDINVTTAVKSARLVVAGAMSGLFGVAADIPPPDSGWKRDRQEHSDSEPVPDSIVLGRAARARRARTASRRAPPPPPHLYVPARSMYFVASESSAVESDVPIDDQLSSGNNSAIGTKRDNRIKAARPLCIQNATGQTQDEYSLFVVGSGNGAEVESAAPTQTVKIGSKKRRPKTARLRRNRVSPVLDTGSPLEPWATASLSRLSRLIHSSSSSLSKETHSSIDSSLEKY</sequence>
<feature type="compositionally biased region" description="Basic residues" evidence="1">
    <location>
        <begin position="194"/>
        <end position="208"/>
    </location>
</feature>
<dbReference type="AlphaFoldDB" id="A0AAU9UEQ3"/>
<feature type="compositionally biased region" description="Basic residues" evidence="1">
    <location>
        <begin position="87"/>
        <end position="96"/>
    </location>
</feature>
<evidence type="ECO:0000256" key="1">
    <source>
        <dbReference type="SAM" id="MobiDB-lite"/>
    </source>
</evidence>
<evidence type="ECO:0000313" key="2">
    <source>
        <dbReference type="EMBL" id="CAH2097658.1"/>
    </source>
</evidence>
<feature type="compositionally biased region" description="Basic and acidic residues" evidence="1">
    <location>
        <begin position="63"/>
        <end position="74"/>
    </location>
</feature>